<feature type="region of interest" description="Disordered" evidence="1">
    <location>
        <begin position="33"/>
        <end position="65"/>
    </location>
</feature>
<dbReference type="RefSeq" id="WP_035931659.1">
    <property type="nucleotide sequence ID" value="NZ_AVPL01000001.1"/>
</dbReference>
<keyword evidence="2" id="KW-1133">Transmembrane helix</keyword>
<dbReference type="OrthoDB" id="4843784at2"/>
<keyword evidence="2" id="KW-0812">Transmembrane</keyword>
<dbReference type="eggNOG" id="ENOG5032452">
    <property type="taxonomic scope" value="Bacteria"/>
</dbReference>
<dbReference type="EMBL" id="AVPL01000001">
    <property type="protein sequence ID" value="KGN43131.1"/>
    <property type="molecule type" value="Genomic_DNA"/>
</dbReference>
<dbReference type="Proteomes" id="UP000030013">
    <property type="component" value="Unassembled WGS sequence"/>
</dbReference>
<accession>A0A0A0K5M1</accession>
<protein>
    <submittedName>
        <fullName evidence="3">Uncharacterized protein</fullName>
    </submittedName>
</protein>
<feature type="compositionally biased region" description="Basic and acidic residues" evidence="1">
    <location>
        <begin position="39"/>
        <end position="65"/>
    </location>
</feature>
<sequence length="65" mass="7533">MSTLLSDIAPFIPALLLTALFVWALERNHRRQQQAPWADDFRHPAEHDADHRRSAHDWDAYGRAA</sequence>
<feature type="transmembrane region" description="Helical" evidence="2">
    <location>
        <begin position="6"/>
        <end position="25"/>
    </location>
</feature>
<evidence type="ECO:0000313" key="3">
    <source>
        <dbReference type="EMBL" id="KGN43131.1"/>
    </source>
</evidence>
<evidence type="ECO:0000313" key="4">
    <source>
        <dbReference type="Proteomes" id="UP000030013"/>
    </source>
</evidence>
<dbReference type="AlphaFoldDB" id="A0A0A0K5M1"/>
<proteinExistence type="predicted"/>
<evidence type="ECO:0000256" key="1">
    <source>
        <dbReference type="SAM" id="MobiDB-lite"/>
    </source>
</evidence>
<organism evidence="3 4">
    <name type="scientific">Knoellia aerolata DSM 18566</name>
    <dbReference type="NCBI Taxonomy" id="1385519"/>
    <lineage>
        <taxon>Bacteria</taxon>
        <taxon>Bacillati</taxon>
        <taxon>Actinomycetota</taxon>
        <taxon>Actinomycetes</taxon>
        <taxon>Micrococcales</taxon>
        <taxon>Intrasporangiaceae</taxon>
        <taxon>Knoellia</taxon>
    </lineage>
</organism>
<comment type="caution">
    <text evidence="3">The sequence shown here is derived from an EMBL/GenBank/DDBJ whole genome shotgun (WGS) entry which is preliminary data.</text>
</comment>
<name>A0A0A0K5M1_9MICO</name>
<reference evidence="3 4" key="1">
    <citation type="submission" date="2013-08" db="EMBL/GenBank/DDBJ databases">
        <title>The genome sequence of Knoellia aerolata.</title>
        <authorList>
            <person name="Zhu W."/>
            <person name="Wang G."/>
        </authorList>
    </citation>
    <scope>NUCLEOTIDE SEQUENCE [LARGE SCALE GENOMIC DNA]</scope>
    <source>
        <strain evidence="3 4">DSM 18566</strain>
    </source>
</reference>
<keyword evidence="4" id="KW-1185">Reference proteome</keyword>
<gene>
    <name evidence="3" type="ORF">N801_05210</name>
</gene>
<keyword evidence="2" id="KW-0472">Membrane</keyword>
<evidence type="ECO:0000256" key="2">
    <source>
        <dbReference type="SAM" id="Phobius"/>
    </source>
</evidence>